<comment type="caution">
    <text evidence="1">The sequence shown here is derived from an EMBL/GenBank/DDBJ whole genome shotgun (WGS) entry which is preliminary data.</text>
</comment>
<name>A0A4Y2L5F1_ARAVE</name>
<sequence>MFRLTAAAFAVTEASVHALRSKDLPPLFKQQRCCAMINLYSTQSVLSISSGVSFSFTSFTDKQPLSDHSLHSRSHVPLESITCFSMSDLSLNFGHVFMLFPYMLPPREIGWLLRIRFLLFEVAHRKMIRR</sequence>
<dbReference type="EMBL" id="BGPR01005399">
    <property type="protein sequence ID" value="GBN09848.1"/>
    <property type="molecule type" value="Genomic_DNA"/>
</dbReference>
<accession>A0A4Y2L5F1</accession>
<reference evidence="1 2" key="1">
    <citation type="journal article" date="2019" name="Sci. Rep.">
        <title>Orb-weaving spider Araneus ventricosus genome elucidates the spidroin gene catalogue.</title>
        <authorList>
            <person name="Kono N."/>
            <person name="Nakamura H."/>
            <person name="Ohtoshi R."/>
            <person name="Moran D.A.P."/>
            <person name="Shinohara A."/>
            <person name="Yoshida Y."/>
            <person name="Fujiwara M."/>
            <person name="Mori M."/>
            <person name="Tomita M."/>
            <person name="Arakawa K."/>
        </authorList>
    </citation>
    <scope>NUCLEOTIDE SEQUENCE [LARGE SCALE GENOMIC DNA]</scope>
</reference>
<gene>
    <name evidence="1" type="ORF">AVEN_239727_1</name>
</gene>
<dbReference type="AlphaFoldDB" id="A0A4Y2L5F1"/>
<evidence type="ECO:0000313" key="2">
    <source>
        <dbReference type="Proteomes" id="UP000499080"/>
    </source>
</evidence>
<evidence type="ECO:0000313" key="1">
    <source>
        <dbReference type="EMBL" id="GBN09848.1"/>
    </source>
</evidence>
<organism evidence="1 2">
    <name type="scientific">Araneus ventricosus</name>
    <name type="common">Orbweaver spider</name>
    <name type="synonym">Epeira ventricosa</name>
    <dbReference type="NCBI Taxonomy" id="182803"/>
    <lineage>
        <taxon>Eukaryota</taxon>
        <taxon>Metazoa</taxon>
        <taxon>Ecdysozoa</taxon>
        <taxon>Arthropoda</taxon>
        <taxon>Chelicerata</taxon>
        <taxon>Arachnida</taxon>
        <taxon>Araneae</taxon>
        <taxon>Araneomorphae</taxon>
        <taxon>Entelegynae</taxon>
        <taxon>Araneoidea</taxon>
        <taxon>Araneidae</taxon>
        <taxon>Araneus</taxon>
    </lineage>
</organism>
<protein>
    <submittedName>
        <fullName evidence="1">Uncharacterized protein</fullName>
    </submittedName>
</protein>
<keyword evidence="2" id="KW-1185">Reference proteome</keyword>
<proteinExistence type="predicted"/>
<dbReference type="Proteomes" id="UP000499080">
    <property type="component" value="Unassembled WGS sequence"/>
</dbReference>